<feature type="domain" description="RING-type" evidence="17">
    <location>
        <begin position="66"/>
        <end position="108"/>
    </location>
</feature>
<evidence type="ECO:0000256" key="11">
    <source>
        <dbReference type="ARBA" id="ARBA00022989"/>
    </source>
</evidence>
<keyword evidence="12 16" id="KW-0472">Membrane</keyword>
<dbReference type="EMBL" id="PKMF04000552">
    <property type="protein sequence ID" value="KAK7826186.1"/>
    <property type="molecule type" value="Genomic_DNA"/>
</dbReference>
<name>A0AAW0JIE0_QUESU</name>
<keyword evidence="11 16" id="KW-1133">Transmembrane helix</keyword>
<keyword evidence="10" id="KW-0862">Zinc</keyword>
<reference evidence="18 19" key="1">
    <citation type="journal article" date="2018" name="Sci. Data">
        <title>The draft genome sequence of cork oak.</title>
        <authorList>
            <person name="Ramos A.M."/>
            <person name="Usie A."/>
            <person name="Barbosa P."/>
            <person name="Barros P.M."/>
            <person name="Capote T."/>
            <person name="Chaves I."/>
            <person name="Simoes F."/>
            <person name="Abreu I."/>
            <person name="Carrasquinho I."/>
            <person name="Faro C."/>
            <person name="Guimaraes J.B."/>
            <person name="Mendonca D."/>
            <person name="Nobrega F."/>
            <person name="Rodrigues L."/>
            <person name="Saibo N.J.M."/>
            <person name="Varela M.C."/>
            <person name="Egas C."/>
            <person name="Matos J."/>
            <person name="Miguel C.M."/>
            <person name="Oliveira M.M."/>
            <person name="Ricardo C.P."/>
            <person name="Goncalves S."/>
        </authorList>
    </citation>
    <scope>NUCLEOTIDE SEQUENCE [LARGE SCALE GENOMIC DNA]</scope>
    <source>
        <strain evidence="19">cv. HL8</strain>
    </source>
</reference>
<evidence type="ECO:0000256" key="5">
    <source>
        <dbReference type="ARBA" id="ARBA00022679"/>
    </source>
</evidence>
<comment type="caution">
    <text evidence="18">The sequence shown here is derived from an EMBL/GenBank/DDBJ whole genome shotgun (WGS) entry which is preliminary data.</text>
</comment>
<keyword evidence="8 14" id="KW-0863">Zinc-finger</keyword>
<dbReference type="GO" id="GO:0008270">
    <property type="term" value="F:zinc ion binding"/>
    <property type="evidence" value="ECO:0007669"/>
    <property type="project" value="UniProtKB-KW"/>
</dbReference>
<evidence type="ECO:0000256" key="10">
    <source>
        <dbReference type="ARBA" id="ARBA00022833"/>
    </source>
</evidence>
<keyword evidence="9" id="KW-0833">Ubl conjugation pathway</keyword>
<evidence type="ECO:0000256" key="1">
    <source>
        <dbReference type="ARBA" id="ARBA00000900"/>
    </source>
</evidence>
<keyword evidence="19" id="KW-1185">Reference proteome</keyword>
<organism evidence="18 19">
    <name type="scientific">Quercus suber</name>
    <name type="common">Cork oak</name>
    <dbReference type="NCBI Taxonomy" id="58331"/>
    <lineage>
        <taxon>Eukaryota</taxon>
        <taxon>Viridiplantae</taxon>
        <taxon>Streptophyta</taxon>
        <taxon>Embryophyta</taxon>
        <taxon>Tracheophyta</taxon>
        <taxon>Spermatophyta</taxon>
        <taxon>Magnoliopsida</taxon>
        <taxon>eudicotyledons</taxon>
        <taxon>Gunneridae</taxon>
        <taxon>Pentapetalae</taxon>
        <taxon>rosids</taxon>
        <taxon>fabids</taxon>
        <taxon>Fagales</taxon>
        <taxon>Fagaceae</taxon>
        <taxon>Quercus</taxon>
    </lineage>
</organism>
<evidence type="ECO:0000256" key="4">
    <source>
        <dbReference type="ARBA" id="ARBA00012483"/>
    </source>
</evidence>
<feature type="transmembrane region" description="Helical" evidence="16">
    <location>
        <begin position="156"/>
        <end position="177"/>
    </location>
</feature>
<dbReference type="Pfam" id="PF13639">
    <property type="entry name" value="zf-RING_2"/>
    <property type="match status" value="1"/>
</dbReference>
<feature type="region of interest" description="Disordered" evidence="15">
    <location>
        <begin position="252"/>
        <end position="272"/>
    </location>
</feature>
<dbReference type="AlphaFoldDB" id="A0AAW0JIE0"/>
<keyword evidence="5" id="KW-0808">Transferase</keyword>
<dbReference type="InterPro" id="IPR001841">
    <property type="entry name" value="Znf_RING"/>
</dbReference>
<gene>
    <name evidence="18" type="primary">ATL2_1</name>
    <name evidence="18" type="ORF">CFP56_032393</name>
</gene>
<evidence type="ECO:0000256" key="9">
    <source>
        <dbReference type="ARBA" id="ARBA00022786"/>
    </source>
</evidence>
<dbReference type="PANTHER" id="PTHR46913:SF1">
    <property type="entry name" value="RING-H2 FINGER PROTEIN ATL16"/>
    <property type="match status" value="1"/>
</dbReference>
<evidence type="ECO:0000256" key="8">
    <source>
        <dbReference type="ARBA" id="ARBA00022771"/>
    </source>
</evidence>
<dbReference type="SUPFAM" id="SSF57850">
    <property type="entry name" value="RING/U-box"/>
    <property type="match status" value="1"/>
</dbReference>
<dbReference type="InterPro" id="IPR013083">
    <property type="entry name" value="Znf_RING/FYVE/PHD"/>
</dbReference>
<dbReference type="GO" id="GO:0016020">
    <property type="term" value="C:membrane"/>
    <property type="evidence" value="ECO:0007669"/>
    <property type="project" value="UniProtKB-SubCell"/>
</dbReference>
<evidence type="ECO:0000256" key="2">
    <source>
        <dbReference type="ARBA" id="ARBA00004167"/>
    </source>
</evidence>
<evidence type="ECO:0000256" key="7">
    <source>
        <dbReference type="ARBA" id="ARBA00022723"/>
    </source>
</evidence>
<evidence type="ECO:0000256" key="14">
    <source>
        <dbReference type="PROSITE-ProRule" id="PRU00175"/>
    </source>
</evidence>
<accession>A0AAW0JIE0</accession>
<comment type="catalytic activity">
    <reaction evidence="1">
        <text>S-ubiquitinyl-[E2 ubiquitin-conjugating enzyme]-L-cysteine + [acceptor protein]-L-lysine = [E2 ubiquitin-conjugating enzyme]-L-cysteine + N(6)-ubiquitinyl-[acceptor protein]-L-lysine.</text>
        <dbReference type="EC" id="2.3.2.27"/>
    </reaction>
</comment>
<keyword evidence="6 16" id="KW-0812">Transmembrane</keyword>
<dbReference type="Proteomes" id="UP000237347">
    <property type="component" value="Unassembled WGS sequence"/>
</dbReference>
<comment type="pathway">
    <text evidence="3">Protein modification; protein ubiquitination.</text>
</comment>
<comment type="subcellular location">
    <subcellularLocation>
        <location evidence="2">Membrane</location>
        <topology evidence="2">Single-pass membrane protein</topology>
    </subcellularLocation>
</comment>
<comment type="similarity">
    <text evidence="13">Belongs to the RING-type zinc finger family. ATL subfamily.</text>
</comment>
<keyword evidence="7" id="KW-0479">Metal-binding</keyword>
<dbReference type="Gene3D" id="3.30.40.10">
    <property type="entry name" value="Zinc/RING finger domain, C3HC4 (zinc finger)"/>
    <property type="match status" value="1"/>
</dbReference>
<evidence type="ECO:0000256" key="12">
    <source>
        <dbReference type="ARBA" id="ARBA00023136"/>
    </source>
</evidence>
<proteinExistence type="inferred from homology"/>
<evidence type="ECO:0000256" key="3">
    <source>
        <dbReference type="ARBA" id="ARBA00004906"/>
    </source>
</evidence>
<sequence length="272" mass="32093">MIIAFIFYYIAIFGLCAYKHLLHPPTTGEPVKEKTFDSLRMNPFLVSTFKYKKGTENIEAASETECVVCLTSFEDYEHVSQLPQCKQSFHAPCIDMWLYSHSDCLLCRTLIDRLSSQNGAMKSKQNFPDVTLPLPSKPHFSPRFFSIVYFQFFSHVYYNIKTFFFFFFFFFLFTHHFSKISTLDYLFYILLYLNNHFLYLFFLSLFFSDTFLCFLSKKTTQHKITINPNPQINPQIQLSPLSSRHQYQLFTQYPTHPPKPLTTNQTTPTTAR</sequence>
<evidence type="ECO:0000259" key="17">
    <source>
        <dbReference type="PROSITE" id="PS50089"/>
    </source>
</evidence>
<protein>
    <recommendedName>
        <fullName evidence="4">RING-type E3 ubiquitin transferase</fullName>
        <ecNumber evidence="4">2.3.2.27</ecNumber>
    </recommendedName>
</protein>
<feature type="compositionally biased region" description="Low complexity" evidence="15">
    <location>
        <begin position="261"/>
        <end position="272"/>
    </location>
</feature>
<dbReference type="InterPro" id="IPR044600">
    <property type="entry name" value="ATL1/ATL16-like"/>
</dbReference>
<evidence type="ECO:0000256" key="16">
    <source>
        <dbReference type="SAM" id="Phobius"/>
    </source>
</evidence>
<evidence type="ECO:0000256" key="13">
    <source>
        <dbReference type="ARBA" id="ARBA00024209"/>
    </source>
</evidence>
<dbReference type="PROSITE" id="PS50089">
    <property type="entry name" value="ZF_RING_2"/>
    <property type="match status" value="1"/>
</dbReference>
<evidence type="ECO:0000256" key="6">
    <source>
        <dbReference type="ARBA" id="ARBA00022692"/>
    </source>
</evidence>
<dbReference type="GO" id="GO:0061630">
    <property type="term" value="F:ubiquitin protein ligase activity"/>
    <property type="evidence" value="ECO:0007669"/>
    <property type="project" value="UniProtKB-EC"/>
</dbReference>
<dbReference type="EC" id="2.3.2.27" evidence="4"/>
<dbReference type="PANTHER" id="PTHR46913">
    <property type="entry name" value="RING-H2 FINGER PROTEIN ATL16"/>
    <property type="match status" value="1"/>
</dbReference>
<evidence type="ECO:0000313" key="19">
    <source>
        <dbReference type="Proteomes" id="UP000237347"/>
    </source>
</evidence>
<dbReference type="GO" id="GO:0016567">
    <property type="term" value="P:protein ubiquitination"/>
    <property type="evidence" value="ECO:0007669"/>
    <property type="project" value="InterPro"/>
</dbReference>
<evidence type="ECO:0000313" key="18">
    <source>
        <dbReference type="EMBL" id="KAK7826186.1"/>
    </source>
</evidence>
<evidence type="ECO:0000256" key="15">
    <source>
        <dbReference type="SAM" id="MobiDB-lite"/>
    </source>
</evidence>